<accession>V4L4E8</accession>
<dbReference type="EMBL" id="KI517683">
    <property type="protein sequence ID" value="ESQ34628.1"/>
    <property type="molecule type" value="Genomic_DNA"/>
</dbReference>
<dbReference type="OMA" id="PAPYWRC"/>
<reference evidence="2 3" key="1">
    <citation type="journal article" date="2013" name="Front. Plant Sci.">
        <title>The Reference Genome of the Halophytic Plant Eutrema salsugineum.</title>
        <authorList>
            <person name="Yang R."/>
            <person name="Jarvis D.E."/>
            <person name="Chen H."/>
            <person name="Beilstein M.A."/>
            <person name="Grimwood J."/>
            <person name="Jenkins J."/>
            <person name="Shu S."/>
            <person name="Prochnik S."/>
            <person name="Xin M."/>
            <person name="Ma C."/>
            <person name="Schmutz J."/>
            <person name="Wing R.A."/>
            <person name="Mitchell-Olds T."/>
            <person name="Schumaker K.S."/>
            <person name="Wang X."/>
        </authorList>
    </citation>
    <scope>NUCLEOTIDE SEQUENCE [LARGE SCALE GENOMIC DNA]</scope>
</reference>
<name>V4L4E8_EUTSA</name>
<evidence type="ECO:0000313" key="3">
    <source>
        <dbReference type="Proteomes" id="UP000030689"/>
    </source>
</evidence>
<feature type="region of interest" description="Disordered" evidence="1">
    <location>
        <begin position="134"/>
        <end position="202"/>
    </location>
</feature>
<feature type="compositionally biased region" description="Basic and acidic residues" evidence="1">
    <location>
        <begin position="192"/>
        <end position="202"/>
    </location>
</feature>
<evidence type="ECO:0000313" key="2">
    <source>
        <dbReference type="EMBL" id="ESQ34628.1"/>
    </source>
</evidence>
<proteinExistence type="predicted"/>
<gene>
    <name evidence="2" type="ORF">EUTSA_v10009307mg</name>
</gene>
<evidence type="ECO:0000256" key="1">
    <source>
        <dbReference type="SAM" id="MobiDB-lite"/>
    </source>
</evidence>
<dbReference type="OrthoDB" id="1110378at2759"/>
<sequence>MVDGEGSFKRPGAVPFNWEIRPGVPKTRNTQPDDPTLLQPPKKLPPLRLKQLPPSNQPSPSSPSSSIIYDSKTRPASPFAPPSSLFKLKPHPDSDHHSLRPPTPYWRFSSPRAGLDSGDSLRRWRFLKSLVGLKKSKKKTGEESTSSDSDIFYESETTFSPSEGSSRGSVSTRRGSPKSSLSSRRGSPLKRHQSDLSSYDKKTILMMARDRLA</sequence>
<dbReference type="PANTHER" id="PTHR35466">
    <property type="entry name" value="SERINE/ARGININE REPETITIVE MATRIX PROTEIN 1"/>
    <property type="match status" value="1"/>
</dbReference>
<keyword evidence="3" id="KW-1185">Reference proteome</keyword>
<feature type="compositionally biased region" description="Low complexity" evidence="1">
    <location>
        <begin position="160"/>
        <end position="186"/>
    </location>
</feature>
<dbReference type="PANTHER" id="PTHR35466:SF3">
    <property type="entry name" value="GENOME ASSEMBLY, CHROMOSOME: A06"/>
    <property type="match status" value="1"/>
</dbReference>
<dbReference type="AlphaFoldDB" id="V4L4E8"/>
<organism evidence="2 3">
    <name type="scientific">Eutrema salsugineum</name>
    <name type="common">Saltwater cress</name>
    <name type="synonym">Sisymbrium salsugineum</name>
    <dbReference type="NCBI Taxonomy" id="72664"/>
    <lineage>
        <taxon>Eukaryota</taxon>
        <taxon>Viridiplantae</taxon>
        <taxon>Streptophyta</taxon>
        <taxon>Embryophyta</taxon>
        <taxon>Tracheophyta</taxon>
        <taxon>Spermatophyta</taxon>
        <taxon>Magnoliopsida</taxon>
        <taxon>eudicotyledons</taxon>
        <taxon>Gunneridae</taxon>
        <taxon>Pentapetalae</taxon>
        <taxon>rosids</taxon>
        <taxon>malvids</taxon>
        <taxon>Brassicales</taxon>
        <taxon>Brassicaceae</taxon>
        <taxon>Eutremeae</taxon>
        <taxon>Eutrema</taxon>
    </lineage>
</organism>
<feature type="compositionally biased region" description="Low complexity" evidence="1">
    <location>
        <begin position="30"/>
        <end position="54"/>
    </location>
</feature>
<dbReference type="Gramene" id="ESQ34628">
    <property type="protein sequence ID" value="ESQ34628"/>
    <property type="gene ID" value="EUTSA_v10009307mg"/>
</dbReference>
<dbReference type="Proteomes" id="UP000030689">
    <property type="component" value="Unassembled WGS sequence"/>
</dbReference>
<dbReference type="KEGG" id="eus:EUTSA_v10009307mg"/>
<feature type="region of interest" description="Disordered" evidence="1">
    <location>
        <begin position="1"/>
        <end position="118"/>
    </location>
</feature>
<protein>
    <submittedName>
        <fullName evidence="2">Uncharacterized protein</fullName>
    </submittedName>
</protein>